<keyword evidence="10" id="KW-1185">Reference proteome</keyword>
<dbReference type="OrthoDB" id="444631at2759"/>
<keyword evidence="4 7" id="KW-0472">Membrane</keyword>
<evidence type="ECO:0000313" key="10">
    <source>
        <dbReference type="Proteomes" id="UP000799444"/>
    </source>
</evidence>
<evidence type="ECO:0000256" key="1">
    <source>
        <dbReference type="ARBA" id="ARBA00004141"/>
    </source>
</evidence>
<reference evidence="9" key="1">
    <citation type="journal article" date="2020" name="Stud. Mycol.">
        <title>101 Dothideomycetes genomes: a test case for predicting lifestyles and emergence of pathogens.</title>
        <authorList>
            <person name="Haridas S."/>
            <person name="Albert R."/>
            <person name="Binder M."/>
            <person name="Bloem J."/>
            <person name="Labutti K."/>
            <person name="Salamov A."/>
            <person name="Andreopoulos B."/>
            <person name="Baker S."/>
            <person name="Barry K."/>
            <person name="Bills G."/>
            <person name="Bluhm B."/>
            <person name="Cannon C."/>
            <person name="Castanera R."/>
            <person name="Culley D."/>
            <person name="Daum C."/>
            <person name="Ezra D."/>
            <person name="Gonzalez J."/>
            <person name="Henrissat B."/>
            <person name="Kuo A."/>
            <person name="Liang C."/>
            <person name="Lipzen A."/>
            <person name="Lutzoni F."/>
            <person name="Magnuson J."/>
            <person name="Mondo S."/>
            <person name="Nolan M."/>
            <person name="Ohm R."/>
            <person name="Pangilinan J."/>
            <person name="Park H.-J."/>
            <person name="Ramirez L."/>
            <person name="Alfaro M."/>
            <person name="Sun H."/>
            <person name="Tritt A."/>
            <person name="Yoshinaga Y."/>
            <person name="Zwiers L.-H."/>
            <person name="Turgeon B."/>
            <person name="Goodwin S."/>
            <person name="Spatafora J."/>
            <person name="Crous P."/>
            <person name="Grigoriev I."/>
        </authorList>
    </citation>
    <scope>NUCLEOTIDE SEQUENCE</scope>
    <source>
        <strain evidence="9">CBS 125425</strain>
    </source>
</reference>
<accession>A0A9P4QVX5</accession>
<dbReference type="GO" id="GO:0016020">
    <property type="term" value="C:membrane"/>
    <property type="evidence" value="ECO:0007669"/>
    <property type="project" value="UniProtKB-SubCell"/>
</dbReference>
<protein>
    <recommendedName>
        <fullName evidence="8">Rhodopsin domain-containing protein</fullName>
    </recommendedName>
</protein>
<feature type="transmembrane region" description="Helical" evidence="7">
    <location>
        <begin position="117"/>
        <end position="140"/>
    </location>
</feature>
<feature type="compositionally biased region" description="Basic and acidic residues" evidence="6">
    <location>
        <begin position="301"/>
        <end position="317"/>
    </location>
</feature>
<evidence type="ECO:0000256" key="3">
    <source>
        <dbReference type="ARBA" id="ARBA00022989"/>
    </source>
</evidence>
<dbReference type="Proteomes" id="UP000799444">
    <property type="component" value="Unassembled WGS sequence"/>
</dbReference>
<feature type="domain" description="Rhodopsin" evidence="8">
    <location>
        <begin position="28"/>
        <end position="258"/>
    </location>
</feature>
<evidence type="ECO:0000256" key="2">
    <source>
        <dbReference type="ARBA" id="ARBA00022692"/>
    </source>
</evidence>
<feature type="transmembrane region" description="Helical" evidence="7">
    <location>
        <begin position="12"/>
        <end position="31"/>
    </location>
</feature>
<evidence type="ECO:0000256" key="6">
    <source>
        <dbReference type="SAM" id="MobiDB-lite"/>
    </source>
</evidence>
<comment type="caution">
    <text evidence="9">The sequence shown here is derived from an EMBL/GenBank/DDBJ whole genome shotgun (WGS) entry which is preliminary data.</text>
</comment>
<feature type="region of interest" description="Disordered" evidence="6">
    <location>
        <begin position="298"/>
        <end position="317"/>
    </location>
</feature>
<dbReference type="PANTHER" id="PTHR33048:SF18">
    <property type="entry name" value="INTEGRAL MEMBRANE PROTEIN"/>
    <property type="match status" value="1"/>
</dbReference>
<keyword evidence="2 7" id="KW-0812">Transmembrane</keyword>
<evidence type="ECO:0000256" key="4">
    <source>
        <dbReference type="ARBA" id="ARBA00023136"/>
    </source>
</evidence>
<dbReference type="Pfam" id="PF20684">
    <property type="entry name" value="Fung_rhodopsin"/>
    <property type="match status" value="1"/>
</dbReference>
<feature type="transmembrane region" description="Helical" evidence="7">
    <location>
        <begin position="233"/>
        <end position="253"/>
    </location>
</feature>
<organism evidence="9 10">
    <name type="scientific">Polyplosphaeria fusca</name>
    <dbReference type="NCBI Taxonomy" id="682080"/>
    <lineage>
        <taxon>Eukaryota</taxon>
        <taxon>Fungi</taxon>
        <taxon>Dikarya</taxon>
        <taxon>Ascomycota</taxon>
        <taxon>Pezizomycotina</taxon>
        <taxon>Dothideomycetes</taxon>
        <taxon>Pleosporomycetidae</taxon>
        <taxon>Pleosporales</taxon>
        <taxon>Tetraplosphaeriaceae</taxon>
        <taxon>Polyplosphaeria</taxon>
    </lineage>
</organism>
<dbReference type="PANTHER" id="PTHR33048">
    <property type="entry name" value="PTH11-LIKE INTEGRAL MEMBRANE PROTEIN (AFU_ORTHOLOGUE AFUA_5G11245)"/>
    <property type="match status" value="1"/>
</dbReference>
<name>A0A9P4QVX5_9PLEO</name>
<evidence type="ECO:0000256" key="7">
    <source>
        <dbReference type="SAM" id="Phobius"/>
    </source>
</evidence>
<dbReference type="AlphaFoldDB" id="A0A9P4QVX5"/>
<evidence type="ECO:0000313" key="9">
    <source>
        <dbReference type="EMBL" id="KAF2731921.1"/>
    </source>
</evidence>
<evidence type="ECO:0000256" key="5">
    <source>
        <dbReference type="ARBA" id="ARBA00038359"/>
    </source>
</evidence>
<proteinExistence type="inferred from homology"/>
<comment type="subcellular location">
    <subcellularLocation>
        <location evidence="1">Membrane</location>
        <topology evidence="1">Multi-pass membrane protein</topology>
    </subcellularLocation>
</comment>
<comment type="similarity">
    <text evidence="5">Belongs to the SAT4 family.</text>
</comment>
<sequence length="317" mass="35805">MRTPLPNAAFRAIAWTFTGLGVLLTIGRFVIHRRKIGKLRWDDFFNGIAVVFLIAFVVTFDIRLDYGVQDRRLALGKIDIRIDIANCFAFFGVIYSVKASFLALYWQIFEISTKFRWAWMFVTLFSIVGFIASLVGIVHGCGARENLTNGEACKNRPRTLYIIIVSMWCVLNVVGDLLLMALPIVMLKPMLMRRSQKIGLAVVFGLVLIITLFDVLRTVYTLSMELMTYQDKILVWTILEPIIAVIVCTLPCYRSLVSPRQNAIATISLPSIRSNMFTQKPGITPIVIVAGAGDNVNRNKAGGETRDKNWRDETRMV</sequence>
<feature type="transmembrane region" description="Helical" evidence="7">
    <location>
        <begin position="43"/>
        <end position="62"/>
    </location>
</feature>
<feature type="transmembrane region" description="Helical" evidence="7">
    <location>
        <begin position="82"/>
        <end position="105"/>
    </location>
</feature>
<keyword evidence="3 7" id="KW-1133">Transmembrane helix</keyword>
<evidence type="ECO:0000259" key="8">
    <source>
        <dbReference type="Pfam" id="PF20684"/>
    </source>
</evidence>
<dbReference type="InterPro" id="IPR052337">
    <property type="entry name" value="SAT4-like"/>
</dbReference>
<feature type="transmembrane region" description="Helical" evidence="7">
    <location>
        <begin position="160"/>
        <end position="186"/>
    </location>
</feature>
<gene>
    <name evidence="9" type="ORF">EJ04DRAFT_514218</name>
</gene>
<dbReference type="InterPro" id="IPR049326">
    <property type="entry name" value="Rhodopsin_dom_fungi"/>
</dbReference>
<feature type="transmembrane region" description="Helical" evidence="7">
    <location>
        <begin position="198"/>
        <end position="221"/>
    </location>
</feature>
<dbReference type="EMBL" id="ML996186">
    <property type="protein sequence ID" value="KAF2731921.1"/>
    <property type="molecule type" value="Genomic_DNA"/>
</dbReference>